<evidence type="ECO:0000313" key="3">
    <source>
        <dbReference type="EMBL" id="MFC4998866.1"/>
    </source>
</evidence>
<sequence length="90" mass="9981">MAQALGYTDDAAYFRNRALDYVNLFSQSVGFFRGKQSNGTWRTSDADFKPNSWGCEFVEGAPWHYSTPAPQDPRPSPASCPPAWQSSSTP</sequence>
<evidence type="ECO:0000259" key="2">
    <source>
        <dbReference type="Pfam" id="PF07971"/>
    </source>
</evidence>
<dbReference type="EMBL" id="JBHSIU010000013">
    <property type="protein sequence ID" value="MFC4998866.1"/>
    <property type="molecule type" value="Genomic_DNA"/>
</dbReference>
<dbReference type="Gene3D" id="1.20.1610.10">
    <property type="entry name" value="alpha-1,2-mannosidases domains"/>
    <property type="match status" value="1"/>
</dbReference>
<gene>
    <name evidence="3" type="ORF">ACFPIJ_13600</name>
</gene>
<dbReference type="InterPro" id="IPR012939">
    <property type="entry name" value="Glyco_hydro_92"/>
</dbReference>
<reference evidence="4" key="1">
    <citation type="journal article" date="2019" name="Int. J. Syst. Evol. Microbiol.">
        <title>The Global Catalogue of Microorganisms (GCM) 10K type strain sequencing project: providing services to taxonomists for standard genome sequencing and annotation.</title>
        <authorList>
            <consortium name="The Broad Institute Genomics Platform"/>
            <consortium name="The Broad Institute Genome Sequencing Center for Infectious Disease"/>
            <person name="Wu L."/>
            <person name="Ma J."/>
        </authorList>
    </citation>
    <scope>NUCLEOTIDE SEQUENCE [LARGE SCALE GENOMIC DNA]</scope>
    <source>
        <strain evidence="4">CGMCC 4.7152</strain>
    </source>
</reference>
<feature type="region of interest" description="Disordered" evidence="1">
    <location>
        <begin position="64"/>
        <end position="90"/>
    </location>
</feature>
<protein>
    <submittedName>
        <fullName evidence="3">Glycoside hydrolase domain-containing protein</fullName>
    </submittedName>
</protein>
<keyword evidence="3" id="KW-0378">Hydrolase</keyword>
<feature type="domain" description="Glycosyl hydrolase family 92" evidence="2">
    <location>
        <begin position="1"/>
        <end position="73"/>
    </location>
</feature>
<feature type="compositionally biased region" description="Pro residues" evidence="1">
    <location>
        <begin position="70"/>
        <end position="80"/>
    </location>
</feature>
<accession>A0ABV9VTK0</accession>
<keyword evidence="4" id="KW-1185">Reference proteome</keyword>
<dbReference type="GO" id="GO:0016787">
    <property type="term" value="F:hydrolase activity"/>
    <property type="evidence" value="ECO:0007669"/>
    <property type="project" value="UniProtKB-KW"/>
</dbReference>
<evidence type="ECO:0000256" key="1">
    <source>
        <dbReference type="SAM" id="MobiDB-lite"/>
    </source>
</evidence>
<evidence type="ECO:0000313" key="4">
    <source>
        <dbReference type="Proteomes" id="UP001595912"/>
    </source>
</evidence>
<dbReference type="Proteomes" id="UP001595912">
    <property type="component" value="Unassembled WGS sequence"/>
</dbReference>
<proteinExistence type="predicted"/>
<dbReference type="RefSeq" id="WP_380115118.1">
    <property type="nucleotide sequence ID" value="NZ_JBHSIU010000013.1"/>
</dbReference>
<comment type="caution">
    <text evidence="3">The sequence shown here is derived from an EMBL/GenBank/DDBJ whole genome shotgun (WGS) entry which is preliminary data.</text>
</comment>
<dbReference type="Pfam" id="PF07971">
    <property type="entry name" value="Glyco_hydro_92"/>
    <property type="match status" value="1"/>
</dbReference>
<name>A0ABV9VTK0_9ACTN</name>
<organism evidence="3 4">
    <name type="scientific">Dactylosporangium cerinum</name>
    <dbReference type="NCBI Taxonomy" id="1434730"/>
    <lineage>
        <taxon>Bacteria</taxon>
        <taxon>Bacillati</taxon>
        <taxon>Actinomycetota</taxon>
        <taxon>Actinomycetes</taxon>
        <taxon>Micromonosporales</taxon>
        <taxon>Micromonosporaceae</taxon>
        <taxon>Dactylosporangium</taxon>
    </lineage>
</organism>